<dbReference type="InterPro" id="IPR056672">
    <property type="entry name" value="DUF7770"/>
</dbReference>
<evidence type="ECO:0000313" key="3">
    <source>
        <dbReference type="Proteomes" id="UP000184383"/>
    </source>
</evidence>
<dbReference type="VEuPathDB" id="FungiDB:ASPWEDRAFT_548578"/>
<sequence length="179" mass="20369">MFQITYFIPKHHQSQILALPVQKIIAAAHEKIQDKTTPTNHWCFYILTSPGHSVQLDCQPSYSIPSIHLPGGSKANIIISELDCEVPSTAQGEARFYLDIRAGLTVGDVYDRLVENGRHKYEFDSDGVGCRYWVIDQIQLLYRDGIVVDEGQVLRVKEAVCMLWPDRTVLELDQGVYYE</sequence>
<gene>
    <name evidence="2" type="ORF">ASPWEDRAFT_548578</name>
</gene>
<dbReference type="RefSeq" id="XP_040687566.1">
    <property type="nucleotide sequence ID" value="XM_040838114.1"/>
</dbReference>
<dbReference type="AlphaFoldDB" id="A0A1L9RG43"/>
<evidence type="ECO:0000313" key="2">
    <source>
        <dbReference type="EMBL" id="OJJ33890.1"/>
    </source>
</evidence>
<proteinExistence type="predicted"/>
<accession>A0A1L9RG43</accession>
<dbReference type="STRING" id="1073089.A0A1L9RG43"/>
<dbReference type="Pfam" id="PF24968">
    <property type="entry name" value="DUF7770"/>
    <property type="match status" value="1"/>
</dbReference>
<feature type="domain" description="DUF7770" evidence="1">
    <location>
        <begin position="25"/>
        <end position="178"/>
    </location>
</feature>
<dbReference type="EMBL" id="KV878213">
    <property type="protein sequence ID" value="OJJ33890.1"/>
    <property type="molecule type" value="Genomic_DNA"/>
</dbReference>
<name>A0A1L9RG43_ASPWE</name>
<dbReference type="GeneID" id="63753962"/>
<dbReference type="OrthoDB" id="3527137at2759"/>
<reference evidence="3" key="1">
    <citation type="journal article" date="2017" name="Genome Biol.">
        <title>Comparative genomics reveals high biological diversity and specific adaptations in the industrially and medically important fungal genus Aspergillus.</title>
        <authorList>
            <person name="de Vries R.P."/>
            <person name="Riley R."/>
            <person name="Wiebenga A."/>
            <person name="Aguilar-Osorio G."/>
            <person name="Amillis S."/>
            <person name="Uchima C.A."/>
            <person name="Anderluh G."/>
            <person name="Asadollahi M."/>
            <person name="Askin M."/>
            <person name="Barry K."/>
            <person name="Battaglia E."/>
            <person name="Bayram O."/>
            <person name="Benocci T."/>
            <person name="Braus-Stromeyer S.A."/>
            <person name="Caldana C."/>
            <person name="Canovas D."/>
            <person name="Cerqueira G.C."/>
            <person name="Chen F."/>
            <person name="Chen W."/>
            <person name="Choi C."/>
            <person name="Clum A."/>
            <person name="Dos Santos R.A."/>
            <person name="Damasio A.R."/>
            <person name="Diallinas G."/>
            <person name="Emri T."/>
            <person name="Fekete E."/>
            <person name="Flipphi M."/>
            <person name="Freyberg S."/>
            <person name="Gallo A."/>
            <person name="Gournas C."/>
            <person name="Habgood R."/>
            <person name="Hainaut M."/>
            <person name="Harispe M.L."/>
            <person name="Henrissat B."/>
            <person name="Hilden K.S."/>
            <person name="Hope R."/>
            <person name="Hossain A."/>
            <person name="Karabika E."/>
            <person name="Karaffa L."/>
            <person name="Karanyi Z."/>
            <person name="Krasevec N."/>
            <person name="Kuo A."/>
            <person name="Kusch H."/>
            <person name="LaButti K."/>
            <person name="Lagendijk E.L."/>
            <person name="Lapidus A."/>
            <person name="Levasseur A."/>
            <person name="Lindquist E."/>
            <person name="Lipzen A."/>
            <person name="Logrieco A.F."/>
            <person name="MacCabe A."/>
            <person name="Maekelae M.R."/>
            <person name="Malavazi I."/>
            <person name="Melin P."/>
            <person name="Meyer V."/>
            <person name="Mielnichuk N."/>
            <person name="Miskei M."/>
            <person name="Molnar A.P."/>
            <person name="Mule G."/>
            <person name="Ngan C.Y."/>
            <person name="Orejas M."/>
            <person name="Orosz E."/>
            <person name="Ouedraogo J.P."/>
            <person name="Overkamp K.M."/>
            <person name="Park H.-S."/>
            <person name="Perrone G."/>
            <person name="Piumi F."/>
            <person name="Punt P.J."/>
            <person name="Ram A.F."/>
            <person name="Ramon A."/>
            <person name="Rauscher S."/>
            <person name="Record E."/>
            <person name="Riano-Pachon D.M."/>
            <person name="Robert V."/>
            <person name="Roehrig J."/>
            <person name="Ruller R."/>
            <person name="Salamov A."/>
            <person name="Salih N.S."/>
            <person name="Samson R.A."/>
            <person name="Sandor E."/>
            <person name="Sanguinetti M."/>
            <person name="Schuetze T."/>
            <person name="Sepcic K."/>
            <person name="Shelest E."/>
            <person name="Sherlock G."/>
            <person name="Sophianopoulou V."/>
            <person name="Squina F.M."/>
            <person name="Sun H."/>
            <person name="Susca A."/>
            <person name="Todd R.B."/>
            <person name="Tsang A."/>
            <person name="Unkles S.E."/>
            <person name="van de Wiele N."/>
            <person name="van Rossen-Uffink D."/>
            <person name="Oliveira J.V."/>
            <person name="Vesth T.C."/>
            <person name="Visser J."/>
            <person name="Yu J.-H."/>
            <person name="Zhou M."/>
            <person name="Andersen M.R."/>
            <person name="Archer D.B."/>
            <person name="Baker S.E."/>
            <person name="Benoit I."/>
            <person name="Brakhage A.A."/>
            <person name="Braus G.H."/>
            <person name="Fischer R."/>
            <person name="Frisvad J.C."/>
            <person name="Goldman G.H."/>
            <person name="Houbraken J."/>
            <person name="Oakley B."/>
            <person name="Pocsi I."/>
            <person name="Scazzocchio C."/>
            <person name="Seiboth B."/>
            <person name="vanKuyk P.A."/>
            <person name="Wortman J."/>
            <person name="Dyer P.S."/>
            <person name="Grigoriev I.V."/>
        </authorList>
    </citation>
    <scope>NUCLEOTIDE SEQUENCE [LARGE SCALE GENOMIC DNA]</scope>
    <source>
        <strain evidence="3">DTO 134E9</strain>
    </source>
</reference>
<organism evidence="2 3">
    <name type="scientific">Aspergillus wentii DTO 134E9</name>
    <dbReference type="NCBI Taxonomy" id="1073089"/>
    <lineage>
        <taxon>Eukaryota</taxon>
        <taxon>Fungi</taxon>
        <taxon>Dikarya</taxon>
        <taxon>Ascomycota</taxon>
        <taxon>Pezizomycotina</taxon>
        <taxon>Eurotiomycetes</taxon>
        <taxon>Eurotiomycetidae</taxon>
        <taxon>Eurotiales</taxon>
        <taxon>Aspergillaceae</taxon>
        <taxon>Aspergillus</taxon>
        <taxon>Aspergillus subgen. Cremei</taxon>
    </lineage>
</organism>
<dbReference type="Proteomes" id="UP000184383">
    <property type="component" value="Unassembled WGS sequence"/>
</dbReference>
<keyword evidence="3" id="KW-1185">Reference proteome</keyword>
<protein>
    <recommendedName>
        <fullName evidence="1">DUF7770 domain-containing protein</fullName>
    </recommendedName>
</protein>
<evidence type="ECO:0000259" key="1">
    <source>
        <dbReference type="Pfam" id="PF24968"/>
    </source>
</evidence>